<dbReference type="AlphaFoldDB" id="A0A0L0EZ78"/>
<keyword evidence="2" id="KW-1185">Reference proteome</keyword>
<proteinExistence type="predicted"/>
<dbReference type="OrthoDB" id="1708823at2759"/>
<dbReference type="eggNOG" id="KOG2016">
    <property type="taxonomic scope" value="Eukaryota"/>
</dbReference>
<protein>
    <submittedName>
        <fullName evidence="1">Uncharacterized protein</fullName>
    </submittedName>
</protein>
<evidence type="ECO:0000313" key="2">
    <source>
        <dbReference type="Proteomes" id="UP000054560"/>
    </source>
</evidence>
<dbReference type="STRING" id="667725.A0A0L0EZ78"/>
<sequence>MRSVCLWYIFQPTHQHAITYALNPFLIQPSIYLPPTTLPPSTPTGREVKALSTLLDALSIPIVLAQAYGMIGYLRLVAPCHPVVESHVENSFDDLRLDCPFPELSGTLGMRVTVRLFSSLR</sequence>
<dbReference type="Proteomes" id="UP000054560">
    <property type="component" value="Unassembled WGS sequence"/>
</dbReference>
<dbReference type="EMBL" id="KQ253246">
    <property type="protein sequence ID" value="KNC69805.1"/>
    <property type="molecule type" value="Genomic_DNA"/>
</dbReference>
<accession>A0A0L0EZ78</accession>
<reference evidence="1 2" key="1">
    <citation type="submission" date="2011-02" db="EMBL/GenBank/DDBJ databases">
        <title>The Genome Sequence of Sphaeroforma arctica JP610.</title>
        <authorList>
            <consortium name="The Broad Institute Genome Sequencing Platform"/>
            <person name="Russ C."/>
            <person name="Cuomo C."/>
            <person name="Young S.K."/>
            <person name="Zeng Q."/>
            <person name="Gargeya S."/>
            <person name="Alvarado L."/>
            <person name="Berlin A."/>
            <person name="Chapman S.B."/>
            <person name="Chen Z."/>
            <person name="Freedman E."/>
            <person name="Gellesch M."/>
            <person name="Goldberg J."/>
            <person name="Griggs A."/>
            <person name="Gujja S."/>
            <person name="Heilman E."/>
            <person name="Heiman D."/>
            <person name="Howarth C."/>
            <person name="Mehta T."/>
            <person name="Neiman D."/>
            <person name="Pearson M."/>
            <person name="Roberts A."/>
            <person name="Saif S."/>
            <person name="Shea T."/>
            <person name="Shenoy N."/>
            <person name="Sisk P."/>
            <person name="Stolte C."/>
            <person name="Sykes S."/>
            <person name="White J."/>
            <person name="Yandava C."/>
            <person name="Burger G."/>
            <person name="Gray M.W."/>
            <person name="Holland P.W.H."/>
            <person name="King N."/>
            <person name="Lang F.B.F."/>
            <person name="Roger A.J."/>
            <person name="Ruiz-Trillo I."/>
            <person name="Haas B."/>
            <person name="Nusbaum C."/>
            <person name="Birren B."/>
        </authorList>
    </citation>
    <scope>NUCLEOTIDE SEQUENCE [LARGE SCALE GENOMIC DNA]</scope>
    <source>
        <strain evidence="1 2">JP610</strain>
    </source>
</reference>
<evidence type="ECO:0000313" key="1">
    <source>
        <dbReference type="EMBL" id="KNC69805.1"/>
    </source>
</evidence>
<organism evidence="1 2">
    <name type="scientific">Sphaeroforma arctica JP610</name>
    <dbReference type="NCBI Taxonomy" id="667725"/>
    <lineage>
        <taxon>Eukaryota</taxon>
        <taxon>Ichthyosporea</taxon>
        <taxon>Ichthyophonida</taxon>
        <taxon>Sphaeroforma</taxon>
    </lineage>
</organism>
<dbReference type="GeneID" id="25918181"/>
<gene>
    <name evidence="1" type="ORF">SARC_17677</name>
</gene>
<dbReference type="RefSeq" id="XP_014143707.1">
    <property type="nucleotide sequence ID" value="XM_014288232.1"/>
</dbReference>
<name>A0A0L0EZ78_9EUKA</name>